<proteinExistence type="predicted"/>
<dbReference type="EMBL" id="LLXE01000031">
    <property type="protein sequence ID" value="KUM65195.1"/>
    <property type="molecule type" value="Genomic_DNA"/>
</dbReference>
<feature type="region of interest" description="Disordered" evidence="1">
    <location>
        <begin position="1"/>
        <end position="79"/>
    </location>
</feature>
<dbReference type="OrthoDB" id="4360259at2759"/>
<sequence>MSQSTSSPAKRRLKKFLGMKTDGGNDPQDPSTTKSSSLKRTASTASIDSIIARKVARQKKAQESASNPKTPIMPTSPRTARTFADSISSNLSSVLNPDRISILYGTPPKAKVDGYQTTGAQFEQWMANTGPAGPVCPVTQSTHTLADVCAEFTVVKSEFAVPPVEILGALDSTDLPSDPKSKVYRCSKMNRPGKLSRVPTYEHYIVEGAIIAKAIFRKGQGPPWTDIALALYKDEADINTLRHVFYTTVENKETQPLVGKVLYRAHNFDGAGTRGGTTIRIWNMHDPEFQQILGTQLGRATARLVLAAWPRGTHQITRINTWFWSGNLHMRFDIDPIAQPDPSPAPSRTSLDVDAITTADPPLPPPSRPRPRPRTPPSPGPGPPSRRSRRSGSGAA</sequence>
<dbReference type="AlphaFoldDB" id="A0A117NR75"/>
<accession>A0A117NR75</accession>
<organism evidence="2 3">
    <name type="scientific">Penicillium freii</name>
    <dbReference type="NCBI Taxonomy" id="48697"/>
    <lineage>
        <taxon>Eukaryota</taxon>
        <taxon>Fungi</taxon>
        <taxon>Dikarya</taxon>
        <taxon>Ascomycota</taxon>
        <taxon>Pezizomycotina</taxon>
        <taxon>Eurotiomycetes</taxon>
        <taxon>Eurotiomycetidae</taxon>
        <taxon>Eurotiales</taxon>
        <taxon>Aspergillaceae</taxon>
        <taxon>Penicillium</taxon>
    </lineage>
</organism>
<comment type="caution">
    <text evidence="2">The sequence shown here is derived from an EMBL/GenBank/DDBJ whole genome shotgun (WGS) entry which is preliminary data.</text>
</comment>
<feature type="compositionally biased region" description="Pro residues" evidence="1">
    <location>
        <begin position="361"/>
        <end position="384"/>
    </location>
</feature>
<evidence type="ECO:0000313" key="2">
    <source>
        <dbReference type="EMBL" id="KUM65195.1"/>
    </source>
</evidence>
<name>A0A117NR75_PENFR</name>
<dbReference type="Proteomes" id="UP000055045">
    <property type="component" value="Unassembled WGS sequence"/>
</dbReference>
<reference evidence="2 3" key="1">
    <citation type="submission" date="2015-10" db="EMBL/GenBank/DDBJ databases">
        <title>Genome sequencing of Penicillium freii.</title>
        <authorList>
            <person name="Nguyen H.D."/>
            <person name="Visagie C.M."/>
            <person name="Seifert K.A."/>
        </authorList>
    </citation>
    <scope>NUCLEOTIDE SEQUENCE [LARGE SCALE GENOMIC DNA]</scope>
    <source>
        <strain evidence="2 3">DAOM 242723</strain>
    </source>
</reference>
<feature type="region of interest" description="Disordered" evidence="1">
    <location>
        <begin position="335"/>
        <end position="396"/>
    </location>
</feature>
<protein>
    <submittedName>
        <fullName evidence="2">Uncharacterized protein</fullName>
    </submittedName>
</protein>
<evidence type="ECO:0000256" key="1">
    <source>
        <dbReference type="SAM" id="MobiDB-lite"/>
    </source>
</evidence>
<evidence type="ECO:0000313" key="3">
    <source>
        <dbReference type="Proteomes" id="UP000055045"/>
    </source>
</evidence>
<keyword evidence="3" id="KW-1185">Reference proteome</keyword>
<gene>
    <name evidence="2" type="ORF">ACN42_g1884</name>
</gene>
<feature type="compositionally biased region" description="Polar residues" evidence="1">
    <location>
        <begin position="28"/>
        <end position="47"/>
    </location>
</feature>